<dbReference type="OrthoDB" id="945117at2"/>
<organism evidence="2 3">
    <name type="scientific">Hanamia caeni</name>
    <dbReference type="NCBI Taxonomy" id="2294116"/>
    <lineage>
        <taxon>Bacteria</taxon>
        <taxon>Pseudomonadati</taxon>
        <taxon>Bacteroidota</taxon>
        <taxon>Chitinophagia</taxon>
        <taxon>Chitinophagales</taxon>
        <taxon>Chitinophagaceae</taxon>
        <taxon>Hanamia</taxon>
    </lineage>
</organism>
<keyword evidence="1" id="KW-0732">Signal</keyword>
<dbReference type="AlphaFoldDB" id="A0A3M9N9Y8"/>
<dbReference type="RefSeq" id="WP_123121683.1">
    <property type="nucleotide sequence ID" value="NZ_RJJR01000013.1"/>
</dbReference>
<accession>A0A3M9N9Y8</accession>
<feature type="chain" id="PRO_5018088279" description="Outer membrane protein beta-barrel domain-containing protein" evidence="1">
    <location>
        <begin position="20"/>
        <end position="200"/>
    </location>
</feature>
<evidence type="ECO:0000256" key="1">
    <source>
        <dbReference type="SAM" id="SignalP"/>
    </source>
</evidence>
<feature type="signal peptide" evidence="1">
    <location>
        <begin position="1"/>
        <end position="19"/>
    </location>
</feature>
<gene>
    <name evidence="2" type="ORF">EFY79_15750</name>
</gene>
<proteinExistence type="predicted"/>
<reference evidence="2 3" key="1">
    <citation type="submission" date="2018-11" db="EMBL/GenBank/DDBJ databases">
        <title>Draft genome sequence of Ferruginibacter sp. BO-59.</title>
        <authorList>
            <person name="Im W.T."/>
        </authorList>
    </citation>
    <scope>NUCLEOTIDE SEQUENCE [LARGE SCALE GENOMIC DNA]</scope>
    <source>
        <strain evidence="2 3">BO-59</strain>
    </source>
</reference>
<evidence type="ECO:0000313" key="3">
    <source>
        <dbReference type="Proteomes" id="UP000267223"/>
    </source>
</evidence>
<name>A0A3M9N9Y8_9BACT</name>
<evidence type="ECO:0000313" key="2">
    <source>
        <dbReference type="EMBL" id="RNI34622.1"/>
    </source>
</evidence>
<dbReference type="Proteomes" id="UP000267223">
    <property type="component" value="Unassembled WGS sequence"/>
</dbReference>
<sequence length="200" mass="22381">MKPIFFITIALLITTSSFAQLEKGTWLVGGSGSFYTNDRTNTTPTNFIKYKDVNLDLSASIGYFLKDKLSIGLRPDMTWEKSHWTQASPGISGAIGHGFRYKIGPFARYYFLSNERQFNLLSDICYQFGTNFVTGGDKGKYKSFSLMSGMEVFFNSTAGLEILLGYAHNLVTIDNSPSDQINTRNGFQISVGFQLHLIKD</sequence>
<dbReference type="EMBL" id="RJJR01000013">
    <property type="protein sequence ID" value="RNI34622.1"/>
    <property type="molecule type" value="Genomic_DNA"/>
</dbReference>
<keyword evidence="3" id="KW-1185">Reference proteome</keyword>
<protein>
    <recommendedName>
        <fullName evidence="4">Outer membrane protein beta-barrel domain-containing protein</fullName>
    </recommendedName>
</protein>
<comment type="caution">
    <text evidence="2">The sequence shown here is derived from an EMBL/GenBank/DDBJ whole genome shotgun (WGS) entry which is preliminary data.</text>
</comment>
<evidence type="ECO:0008006" key="4">
    <source>
        <dbReference type="Google" id="ProtNLM"/>
    </source>
</evidence>